<protein>
    <submittedName>
        <fullName evidence="1">Uncharacterized protein</fullName>
    </submittedName>
</protein>
<evidence type="ECO:0000313" key="2">
    <source>
        <dbReference type="Proteomes" id="UP000288168"/>
    </source>
</evidence>
<accession>A0A428P4W9</accession>
<dbReference type="OrthoDB" id="5030973at2759"/>
<sequence length="319" mass="35052">MDSIKDDFSQLDLSDDSDVIDDEEEGVVLVQAAMYPTDGKTDYRTRNSKADPYQRTTGTDRKGIVNIRCKILDIVHGTMSPDKPTSFATLIVFKCAFFSKKHSRRARSVDIELVFNGLGAGAADPEVVDIAPQGKYCLMPETEEQTVTREASGGVGVPLVGGAGGEGSLKWQKVEVRQRKKYTTVVGETGLYGRDEGEDNGAAWTLLENAMTRDGVPETFRGAILLKRKDNKSHFQCDLRITVKTDRWTAFANLFESTPLDEPILFDPKLPSTDKLRVYTTNNLAEVRLGDLQDINIMKVTSGIIHEDGPASSSAEAPV</sequence>
<dbReference type="Proteomes" id="UP000288168">
    <property type="component" value="Unassembled WGS sequence"/>
</dbReference>
<evidence type="ECO:0000313" key="1">
    <source>
        <dbReference type="EMBL" id="RSL48088.1"/>
    </source>
</evidence>
<name>A0A428P4W9_9HYPO</name>
<organism evidence="1 2">
    <name type="scientific">Fusarium duplospermum</name>
    <dbReference type="NCBI Taxonomy" id="1325734"/>
    <lineage>
        <taxon>Eukaryota</taxon>
        <taxon>Fungi</taxon>
        <taxon>Dikarya</taxon>
        <taxon>Ascomycota</taxon>
        <taxon>Pezizomycotina</taxon>
        <taxon>Sordariomycetes</taxon>
        <taxon>Hypocreomycetidae</taxon>
        <taxon>Hypocreales</taxon>
        <taxon>Nectriaceae</taxon>
        <taxon>Fusarium</taxon>
        <taxon>Fusarium solani species complex</taxon>
    </lineage>
</organism>
<reference evidence="1 2" key="1">
    <citation type="submission" date="2017-06" db="EMBL/GenBank/DDBJ databases">
        <title>Comparative genomic analysis of Ambrosia Fusariam Clade fungi.</title>
        <authorList>
            <person name="Stajich J.E."/>
            <person name="Carrillo J."/>
            <person name="Kijimoto T."/>
            <person name="Eskalen A."/>
            <person name="O'Donnell K."/>
            <person name="Kasson M."/>
        </authorList>
    </citation>
    <scope>NUCLEOTIDE SEQUENCE [LARGE SCALE GENOMIC DNA]</scope>
    <source>
        <strain evidence="1 2">NRRL62584</strain>
    </source>
</reference>
<gene>
    <name evidence="1" type="ORF">CEP54_013100</name>
</gene>
<comment type="caution">
    <text evidence="1">The sequence shown here is derived from an EMBL/GenBank/DDBJ whole genome shotgun (WGS) entry which is preliminary data.</text>
</comment>
<dbReference type="EMBL" id="NKCI01000204">
    <property type="protein sequence ID" value="RSL48088.1"/>
    <property type="molecule type" value="Genomic_DNA"/>
</dbReference>
<proteinExistence type="predicted"/>
<keyword evidence="2" id="KW-1185">Reference proteome</keyword>
<dbReference type="AlphaFoldDB" id="A0A428P4W9"/>
<dbReference type="STRING" id="1325734.A0A428P4W9"/>